<dbReference type="RefSeq" id="WP_179586866.1">
    <property type="nucleotide sequence ID" value="NZ_JACBYR010000001.1"/>
</dbReference>
<protein>
    <submittedName>
        <fullName evidence="8">Tight adherence protein C</fullName>
    </submittedName>
</protein>
<dbReference type="AlphaFoldDB" id="A0A7Y9IUQ1"/>
<accession>A0A7Y9IUQ1</accession>
<dbReference type="PANTHER" id="PTHR35007">
    <property type="entry name" value="INTEGRAL MEMBRANE PROTEIN-RELATED"/>
    <property type="match status" value="1"/>
</dbReference>
<keyword evidence="2" id="KW-1003">Cell membrane</keyword>
<dbReference type="Proteomes" id="UP000542125">
    <property type="component" value="Unassembled WGS sequence"/>
</dbReference>
<comment type="caution">
    <text evidence="8">The sequence shown here is derived from an EMBL/GenBank/DDBJ whole genome shotgun (WGS) entry which is preliminary data.</text>
</comment>
<comment type="subcellular location">
    <subcellularLocation>
        <location evidence="1">Cell membrane</location>
        <topology evidence="1">Multi-pass membrane protein</topology>
    </subcellularLocation>
</comment>
<proteinExistence type="predicted"/>
<evidence type="ECO:0000259" key="7">
    <source>
        <dbReference type="Pfam" id="PF00482"/>
    </source>
</evidence>
<feature type="transmembrane region" description="Helical" evidence="6">
    <location>
        <begin position="6"/>
        <end position="27"/>
    </location>
</feature>
<keyword evidence="5 6" id="KW-0472">Membrane</keyword>
<evidence type="ECO:0000256" key="6">
    <source>
        <dbReference type="SAM" id="Phobius"/>
    </source>
</evidence>
<dbReference type="EMBL" id="JACBYR010000001">
    <property type="protein sequence ID" value="NYE83313.1"/>
    <property type="molecule type" value="Genomic_DNA"/>
</dbReference>
<gene>
    <name evidence="8" type="ORF">FHW18_002584</name>
</gene>
<evidence type="ECO:0000313" key="8">
    <source>
        <dbReference type="EMBL" id="NYE83313.1"/>
    </source>
</evidence>
<organism evidence="8 9">
    <name type="scientific">Pigmentiphaga litoralis</name>
    <dbReference type="NCBI Taxonomy" id="516702"/>
    <lineage>
        <taxon>Bacteria</taxon>
        <taxon>Pseudomonadati</taxon>
        <taxon>Pseudomonadota</taxon>
        <taxon>Betaproteobacteria</taxon>
        <taxon>Burkholderiales</taxon>
        <taxon>Alcaligenaceae</taxon>
        <taxon>Pigmentiphaga</taxon>
    </lineage>
</organism>
<dbReference type="GO" id="GO:0005886">
    <property type="term" value="C:plasma membrane"/>
    <property type="evidence" value="ECO:0007669"/>
    <property type="project" value="UniProtKB-SubCell"/>
</dbReference>
<reference evidence="8 9" key="1">
    <citation type="submission" date="2020-07" db="EMBL/GenBank/DDBJ databases">
        <title>Genomic Encyclopedia of Type Strains, Phase IV (KMG-V): Genome sequencing to study the core and pangenomes of soil and plant-associated prokaryotes.</title>
        <authorList>
            <person name="Whitman W."/>
        </authorList>
    </citation>
    <scope>NUCLEOTIDE SEQUENCE [LARGE SCALE GENOMIC DNA]</scope>
    <source>
        <strain evidence="8 9">SAS40</strain>
    </source>
</reference>
<dbReference type="InterPro" id="IPR018076">
    <property type="entry name" value="T2SS_GspF_dom"/>
</dbReference>
<keyword evidence="4 6" id="KW-1133">Transmembrane helix</keyword>
<keyword evidence="9" id="KW-1185">Reference proteome</keyword>
<feature type="transmembrane region" description="Helical" evidence="6">
    <location>
        <begin position="287"/>
        <end position="316"/>
    </location>
</feature>
<evidence type="ECO:0000256" key="4">
    <source>
        <dbReference type="ARBA" id="ARBA00022989"/>
    </source>
</evidence>
<evidence type="ECO:0000256" key="2">
    <source>
        <dbReference type="ARBA" id="ARBA00022475"/>
    </source>
</evidence>
<evidence type="ECO:0000256" key="1">
    <source>
        <dbReference type="ARBA" id="ARBA00004651"/>
    </source>
</evidence>
<feature type="transmembrane region" description="Helical" evidence="6">
    <location>
        <begin position="139"/>
        <end position="161"/>
    </location>
</feature>
<sequence>MTPQLLTAAALVALAAALLLAGLSLLSRSSRQTRSQRTVNSAITAREQPELADAMARAAAPGSRDRMRAMFDSTAELGRKWGEGRIGAQLLAAEDRLLVDRCGFKDLVRARSQFIFARAVLGLGLPLVIWLYLKGSHSFQVVAFGLFIGFGIGYMLPKWVLQKVASARVKRAADELPLLIDLLRLLQGVGLSIDQSLHVIVTEFGRVIPVLAGELEIAINQHARGLGREQSLQRLATGFDNDDLGAVARLIVQVDKHGGAVQEPLKQFSERVREQRRMLLKERVGKLTVKMTGVMVLTLLPALIIVTAGAGFLAVFRGLARLGT</sequence>
<evidence type="ECO:0000256" key="5">
    <source>
        <dbReference type="ARBA" id="ARBA00023136"/>
    </source>
</evidence>
<name>A0A7Y9IUQ1_9BURK</name>
<keyword evidence="3 6" id="KW-0812">Transmembrane</keyword>
<evidence type="ECO:0000313" key="9">
    <source>
        <dbReference type="Proteomes" id="UP000542125"/>
    </source>
</evidence>
<dbReference type="Pfam" id="PF00482">
    <property type="entry name" value="T2SSF"/>
    <property type="match status" value="1"/>
</dbReference>
<feature type="domain" description="Type II secretion system protein GspF" evidence="7">
    <location>
        <begin position="180"/>
        <end position="306"/>
    </location>
</feature>
<feature type="transmembrane region" description="Helical" evidence="6">
    <location>
        <begin position="115"/>
        <end position="133"/>
    </location>
</feature>
<evidence type="ECO:0000256" key="3">
    <source>
        <dbReference type="ARBA" id="ARBA00022692"/>
    </source>
</evidence>
<dbReference type="PANTHER" id="PTHR35007:SF2">
    <property type="entry name" value="PILUS ASSEMBLE PROTEIN"/>
    <property type="match status" value="1"/>
</dbReference>